<evidence type="ECO:0000313" key="7">
    <source>
        <dbReference type="EMBL" id="CAH0392381.1"/>
    </source>
</evidence>
<dbReference type="GO" id="GO:0016491">
    <property type="term" value="F:oxidoreductase activity"/>
    <property type="evidence" value="ECO:0007669"/>
    <property type="project" value="InterPro"/>
</dbReference>
<dbReference type="Pfam" id="PF04116">
    <property type="entry name" value="FA_hydroxylase"/>
    <property type="match status" value="1"/>
</dbReference>
<protein>
    <recommendedName>
        <fullName evidence="6">Fatty acid hydroxylase domain-containing protein</fullName>
    </recommendedName>
</protein>
<gene>
    <name evidence="7" type="ORF">BEMITA_LOCUS10907</name>
</gene>
<feature type="transmembrane region" description="Helical" evidence="5">
    <location>
        <begin position="81"/>
        <end position="104"/>
    </location>
</feature>
<sequence>MAKFCILNSPISGGNSHYKLSTLLSSIASVLFLITSALFVLTAFRNTLTWHFQKFWGASGNFWQSGWDKILDHFGEDPFTYWYYGSLFVTVGVYWFIGGIYTLLDVFNRPNSLRCYKVQPGTNEPVDLKRILMVILNVLTNQFIVGMIVGLLWYRLMLWRGFPEIKTLPSFHWVLAELSVHILVEEISFYYSHRLLHHRLLYKLIHKKHHEWTAPIAITALYCHPVEHVLSNLLPPFLGVFITGSHVATAYLWFTIAVISTLNAHSGYHWPFFPSPEAHDFHHAKFNQCFGVLGVLDRLHGTHNLFRDSPAYPRHTTLLTLVPARELYPDVPTCRKSAAEAELPLTEDSLLSNHKMASKVS</sequence>
<reference evidence="7" key="1">
    <citation type="submission" date="2021-12" db="EMBL/GenBank/DDBJ databases">
        <authorList>
            <person name="King R."/>
        </authorList>
    </citation>
    <scope>NUCLEOTIDE SEQUENCE</scope>
</reference>
<keyword evidence="2 5" id="KW-0812">Transmembrane</keyword>
<name>A0A9P0AGJ1_BEMTA</name>
<keyword evidence="4 5" id="KW-0472">Membrane</keyword>
<feature type="transmembrane region" description="Helical" evidence="5">
    <location>
        <begin position="131"/>
        <end position="153"/>
    </location>
</feature>
<evidence type="ECO:0000256" key="2">
    <source>
        <dbReference type="ARBA" id="ARBA00022692"/>
    </source>
</evidence>
<keyword evidence="8" id="KW-1185">Reference proteome</keyword>
<dbReference type="Proteomes" id="UP001152759">
    <property type="component" value="Chromosome 6"/>
</dbReference>
<evidence type="ECO:0000259" key="6">
    <source>
        <dbReference type="Pfam" id="PF04116"/>
    </source>
</evidence>
<organism evidence="7 8">
    <name type="scientific">Bemisia tabaci</name>
    <name type="common">Sweetpotato whitefly</name>
    <name type="synonym">Aleurodes tabaci</name>
    <dbReference type="NCBI Taxonomy" id="7038"/>
    <lineage>
        <taxon>Eukaryota</taxon>
        <taxon>Metazoa</taxon>
        <taxon>Ecdysozoa</taxon>
        <taxon>Arthropoda</taxon>
        <taxon>Hexapoda</taxon>
        <taxon>Insecta</taxon>
        <taxon>Pterygota</taxon>
        <taxon>Neoptera</taxon>
        <taxon>Paraneoptera</taxon>
        <taxon>Hemiptera</taxon>
        <taxon>Sternorrhyncha</taxon>
        <taxon>Aleyrodoidea</taxon>
        <taxon>Aleyrodidae</taxon>
        <taxon>Aleyrodinae</taxon>
        <taxon>Bemisia</taxon>
    </lineage>
</organism>
<accession>A0A9P0AGJ1</accession>
<evidence type="ECO:0000256" key="4">
    <source>
        <dbReference type="ARBA" id="ARBA00023136"/>
    </source>
</evidence>
<dbReference type="AlphaFoldDB" id="A0A9P0AGJ1"/>
<keyword evidence="3 5" id="KW-1133">Transmembrane helix</keyword>
<feature type="transmembrane region" description="Helical" evidence="5">
    <location>
        <begin position="20"/>
        <end position="44"/>
    </location>
</feature>
<feature type="transmembrane region" description="Helical" evidence="5">
    <location>
        <begin position="237"/>
        <end position="259"/>
    </location>
</feature>
<comment type="subcellular location">
    <subcellularLocation>
        <location evidence="1">Membrane</location>
    </subcellularLocation>
</comment>
<dbReference type="GO" id="GO:0005506">
    <property type="term" value="F:iron ion binding"/>
    <property type="evidence" value="ECO:0007669"/>
    <property type="project" value="InterPro"/>
</dbReference>
<feature type="domain" description="Fatty acid hydroxylase" evidence="6">
    <location>
        <begin position="180"/>
        <end position="302"/>
    </location>
</feature>
<dbReference type="GO" id="GO:0016020">
    <property type="term" value="C:membrane"/>
    <property type="evidence" value="ECO:0007669"/>
    <property type="project" value="UniProtKB-SubCell"/>
</dbReference>
<evidence type="ECO:0000256" key="5">
    <source>
        <dbReference type="SAM" id="Phobius"/>
    </source>
</evidence>
<evidence type="ECO:0000256" key="3">
    <source>
        <dbReference type="ARBA" id="ARBA00022989"/>
    </source>
</evidence>
<evidence type="ECO:0000313" key="8">
    <source>
        <dbReference type="Proteomes" id="UP001152759"/>
    </source>
</evidence>
<dbReference type="InterPro" id="IPR050307">
    <property type="entry name" value="Sterol_Desaturase_Related"/>
</dbReference>
<dbReference type="EMBL" id="OU963867">
    <property type="protein sequence ID" value="CAH0392381.1"/>
    <property type="molecule type" value="Genomic_DNA"/>
</dbReference>
<dbReference type="InterPro" id="IPR006694">
    <property type="entry name" value="Fatty_acid_hydroxylase"/>
</dbReference>
<dbReference type="PANTHER" id="PTHR11863">
    <property type="entry name" value="STEROL DESATURASE"/>
    <property type="match status" value="1"/>
</dbReference>
<dbReference type="GO" id="GO:0008610">
    <property type="term" value="P:lipid biosynthetic process"/>
    <property type="evidence" value="ECO:0007669"/>
    <property type="project" value="InterPro"/>
</dbReference>
<proteinExistence type="predicted"/>
<evidence type="ECO:0000256" key="1">
    <source>
        <dbReference type="ARBA" id="ARBA00004370"/>
    </source>
</evidence>